<dbReference type="Pfam" id="PF13460">
    <property type="entry name" value="NAD_binding_10"/>
    <property type="match status" value="1"/>
</dbReference>
<dbReference type="Gene3D" id="3.40.50.720">
    <property type="entry name" value="NAD(P)-binding Rossmann-like Domain"/>
    <property type="match status" value="1"/>
</dbReference>
<dbReference type="SUPFAM" id="SSF51735">
    <property type="entry name" value="NAD(P)-binding Rossmann-fold domains"/>
    <property type="match status" value="1"/>
</dbReference>
<dbReference type="PANTHER" id="PTHR15020">
    <property type="entry name" value="FLAVIN REDUCTASE-RELATED"/>
    <property type="match status" value="1"/>
</dbReference>
<protein>
    <submittedName>
        <fullName evidence="2">NAD(P)H-binding protein</fullName>
    </submittedName>
</protein>
<sequence length="221" mass="24571">MKIMIIGGTGRVGSDLVKQFRKNTDDEITIAARHPEEIKIVDTVEERPKIKTLKFSIVDMTVEQMADTMKGFDAIYFTAGSGGHNVVLVDSYGAIKTMQAAEKAGVKRYIMLSSAFALQPDQWEGKKHYAKLQDYQAAKFMADHWLIHDTDLNYTILQPGSLLETPGTGEVTFNDDQPGSNSINDVSQVLFDVLDNKHAFDKVIIMHSGDMSIETALNNLK</sequence>
<dbReference type="InterPro" id="IPR036291">
    <property type="entry name" value="NAD(P)-bd_dom_sf"/>
</dbReference>
<feature type="domain" description="NAD(P)-binding" evidence="1">
    <location>
        <begin position="7"/>
        <end position="196"/>
    </location>
</feature>
<gene>
    <name evidence="2" type="ORF">LF543_00160</name>
</gene>
<dbReference type="RefSeq" id="WP_010022227.1">
    <property type="nucleotide sequence ID" value="NZ_AZDS01000002.1"/>
</dbReference>
<evidence type="ECO:0000259" key="1">
    <source>
        <dbReference type="Pfam" id="PF13460"/>
    </source>
</evidence>
<organism evidence="2 3">
    <name type="scientific">Fructilactobacillus fructivorans</name>
    <dbReference type="NCBI Taxonomy" id="1614"/>
    <lineage>
        <taxon>Bacteria</taxon>
        <taxon>Bacillati</taxon>
        <taxon>Bacillota</taxon>
        <taxon>Bacilli</taxon>
        <taxon>Lactobacillales</taxon>
        <taxon>Lactobacillaceae</taxon>
        <taxon>Fructilactobacillus</taxon>
    </lineage>
</organism>
<evidence type="ECO:0000313" key="3">
    <source>
        <dbReference type="Proteomes" id="UP000327194"/>
    </source>
</evidence>
<dbReference type="PANTHER" id="PTHR15020:SF50">
    <property type="entry name" value="UPF0659 PROTEIN YMR090W"/>
    <property type="match status" value="1"/>
</dbReference>
<accession>A0AAE6NYV9</accession>
<dbReference type="InterPro" id="IPR016040">
    <property type="entry name" value="NAD(P)-bd_dom"/>
</dbReference>
<name>A0AAE6NYV9_9LACO</name>
<dbReference type="Proteomes" id="UP000327194">
    <property type="component" value="Chromosome"/>
</dbReference>
<dbReference type="EMBL" id="CP045562">
    <property type="protein sequence ID" value="QFX92089.1"/>
    <property type="molecule type" value="Genomic_DNA"/>
</dbReference>
<evidence type="ECO:0000313" key="2">
    <source>
        <dbReference type="EMBL" id="QFX92089.1"/>
    </source>
</evidence>
<dbReference type="AlphaFoldDB" id="A0AAE6NYV9"/>
<proteinExistence type="predicted"/>
<dbReference type="KEGG" id="lfv:LF543_00160"/>
<reference evidence="2 3" key="1">
    <citation type="submission" date="2019-10" db="EMBL/GenBank/DDBJ databases">
        <title>Genome sequencing of Lactobacillus fructivorans.</title>
        <authorList>
            <person name="Kim K."/>
        </authorList>
    </citation>
    <scope>NUCLEOTIDE SEQUENCE [LARGE SCALE GENOMIC DNA]</scope>
    <source>
        <strain evidence="2 3">LF543</strain>
    </source>
</reference>